<feature type="region of interest" description="Disordered" evidence="1">
    <location>
        <begin position="1"/>
        <end position="58"/>
    </location>
</feature>
<feature type="compositionally biased region" description="Basic residues" evidence="1">
    <location>
        <begin position="176"/>
        <end position="185"/>
    </location>
</feature>
<feature type="compositionally biased region" description="Basic and acidic residues" evidence="1">
    <location>
        <begin position="207"/>
        <end position="230"/>
    </location>
</feature>
<feature type="region of interest" description="Disordered" evidence="1">
    <location>
        <begin position="176"/>
        <end position="233"/>
    </location>
</feature>
<dbReference type="Proteomes" id="UP000696280">
    <property type="component" value="Unassembled WGS sequence"/>
</dbReference>
<dbReference type="InterPro" id="IPR039258">
    <property type="entry name" value="ZNF511"/>
</dbReference>
<dbReference type="PANTHER" id="PTHR21354">
    <property type="entry name" value="ZINC FINGER PROTEIN 511"/>
    <property type="match status" value="1"/>
</dbReference>
<gene>
    <name evidence="3" type="ORF">HYFRA_00000780</name>
</gene>
<protein>
    <recommendedName>
        <fullName evidence="2">C2H2-type domain-containing protein</fullName>
    </recommendedName>
</protein>
<proteinExistence type="predicted"/>
<evidence type="ECO:0000313" key="4">
    <source>
        <dbReference type="Proteomes" id="UP000696280"/>
    </source>
</evidence>
<dbReference type="PROSITE" id="PS00028">
    <property type="entry name" value="ZINC_FINGER_C2H2_1"/>
    <property type="match status" value="1"/>
</dbReference>
<dbReference type="PANTHER" id="PTHR21354:SF0">
    <property type="entry name" value="ZINC FINGER PROTEIN 511"/>
    <property type="match status" value="1"/>
</dbReference>
<dbReference type="InterPro" id="IPR013087">
    <property type="entry name" value="Znf_C2H2_type"/>
</dbReference>
<name>A0A9N9KR97_9HELO</name>
<evidence type="ECO:0000313" key="3">
    <source>
        <dbReference type="EMBL" id="CAG8952044.1"/>
    </source>
</evidence>
<dbReference type="SMART" id="SM00355">
    <property type="entry name" value="ZnF_C2H2"/>
    <property type="match status" value="2"/>
</dbReference>
<reference evidence="3" key="1">
    <citation type="submission" date="2021-07" db="EMBL/GenBank/DDBJ databases">
        <authorList>
            <person name="Durling M."/>
        </authorList>
    </citation>
    <scope>NUCLEOTIDE SEQUENCE</scope>
</reference>
<organism evidence="3 4">
    <name type="scientific">Hymenoscyphus fraxineus</name>
    <dbReference type="NCBI Taxonomy" id="746836"/>
    <lineage>
        <taxon>Eukaryota</taxon>
        <taxon>Fungi</taxon>
        <taxon>Dikarya</taxon>
        <taxon>Ascomycota</taxon>
        <taxon>Pezizomycotina</taxon>
        <taxon>Leotiomycetes</taxon>
        <taxon>Helotiales</taxon>
        <taxon>Helotiaceae</taxon>
        <taxon>Hymenoscyphus</taxon>
    </lineage>
</organism>
<dbReference type="OrthoDB" id="18440at2759"/>
<keyword evidence="4" id="KW-1185">Reference proteome</keyword>
<evidence type="ECO:0000256" key="1">
    <source>
        <dbReference type="SAM" id="MobiDB-lite"/>
    </source>
</evidence>
<evidence type="ECO:0000259" key="2">
    <source>
        <dbReference type="PROSITE" id="PS00028"/>
    </source>
</evidence>
<feature type="domain" description="C2H2-type" evidence="2">
    <location>
        <begin position="90"/>
        <end position="111"/>
    </location>
</feature>
<dbReference type="EMBL" id="CAJVRL010000045">
    <property type="protein sequence ID" value="CAG8952044.1"/>
    <property type="molecule type" value="Genomic_DNA"/>
</dbReference>
<sequence length="262" mass="29738">MGKRSRSSSELSESETPNTAQAVPHFTSSLPSSSKKLSKLDPELSESDGEEPEGHKITMRCSLPPHRETLSFPDLDSFEVHYKKTHSNRCLECRRNFPTEHFLSLHIQENHDAITAVLRERGEKTYACFVEDCDRVCSAPEKRRLHLIDKHAYPKDYDFVVVDTGVDMRSSMLISGRHRRRSSATHKKEMEDRAKRRNSALKTFTTTEKEQTESKRAAATEKSSTQKDLDMNGLTNAMSSLKFIPTSVKFGRGRGRGGFSRT</sequence>
<accession>A0A9N9KR97</accession>
<comment type="caution">
    <text evidence="3">The sequence shown here is derived from an EMBL/GenBank/DDBJ whole genome shotgun (WGS) entry which is preliminary data.</text>
</comment>
<dbReference type="AlphaFoldDB" id="A0A9N9KR97"/>